<dbReference type="SUPFAM" id="SSF56752">
    <property type="entry name" value="D-aminoacid aminotransferase-like PLP-dependent enzymes"/>
    <property type="match status" value="1"/>
</dbReference>
<dbReference type="InterPro" id="IPR036038">
    <property type="entry name" value="Aminotransferase-like"/>
</dbReference>
<keyword evidence="2" id="KW-1185">Reference proteome</keyword>
<name>A0A1M5WZH3_9BURK</name>
<dbReference type="EMBL" id="FQXE01000006">
    <property type="protein sequence ID" value="SHH92987.1"/>
    <property type="molecule type" value="Genomic_DNA"/>
</dbReference>
<dbReference type="AlphaFoldDB" id="A0A1M5WZH3"/>
<dbReference type="Gene3D" id="3.30.470.10">
    <property type="match status" value="1"/>
</dbReference>
<reference evidence="1 2" key="1">
    <citation type="submission" date="2016-11" db="EMBL/GenBank/DDBJ databases">
        <authorList>
            <person name="Jaros S."/>
            <person name="Januszkiewicz K."/>
            <person name="Wedrychowicz H."/>
        </authorList>
    </citation>
    <scope>NUCLEOTIDE SEQUENCE [LARGE SCALE GENOMIC DNA]</scope>
    <source>
        <strain evidence="1 2">CGMCC 1.10190</strain>
    </source>
</reference>
<dbReference type="InterPro" id="IPR043131">
    <property type="entry name" value="BCAT-like_N"/>
</dbReference>
<dbReference type="OrthoDB" id="9805628at2"/>
<evidence type="ECO:0000313" key="1">
    <source>
        <dbReference type="EMBL" id="SHH92987.1"/>
    </source>
</evidence>
<dbReference type="InterPro" id="IPR001544">
    <property type="entry name" value="Aminotrans_IV"/>
</dbReference>
<proteinExistence type="predicted"/>
<keyword evidence="1" id="KW-0456">Lyase</keyword>
<dbReference type="InterPro" id="IPR043132">
    <property type="entry name" value="BCAT-like_C"/>
</dbReference>
<accession>A0A1M5WZH3</accession>
<dbReference type="STRING" id="658167.SAMN04488135_10662"/>
<evidence type="ECO:0000313" key="2">
    <source>
        <dbReference type="Proteomes" id="UP000184226"/>
    </source>
</evidence>
<dbReference type="RefSeq" id="WP_073103510.1">
    <property type="nucleotide sequence ID" value="NZ_FQXE01000006.1"/>
</dbReference>
<dbReference type="GO" id="GO:0016829">
    <property type="term" value="F:lyase activity"/>
    <property type="evidence" value="ECO:0007669"/>
    <property type="project" value="UniProtKB-KW"/>
</dbReference>
<sequence length="212" mass="23596">MPASDVQLIETLRVEPGRDAPLLSGHWRRLRDSCAALGYDWPGAALVQAVQQHIGQLDPGGSHRLRLLLGKNGQYSLESSPLPATPQPVRLRLARAALQADPCWLRHKTTRRPWYAPAQDWLARHPEYFDVVYCNGEDEVCEGSRSNIYILDAGNVWLTPPLDCGLLPGVQRQALLDGGLVRESRITRRQLVDARAIRVSNALRGWLDATLG</sequence>
<protein>
    <submittedName>
        <fullName evidence="1">4-amino-4-deoxychorismate lyase</fullName>
    </submittedName>
</protein>
<gene>
    <name evidence="1" type="ORF">SAMN04488135_10662</name>
</gene>
<dbReference type="Proteomes" id="UP000184226">
    <property type="component" value="Unassembled WGS sequence"/>
</dbReference>
<dbReference type="Pfam" id="PF01063">
    <property type="entry name" value="Aminotran_4"/>
    <property type="match status" value="1"/>
</dbReference>
<dbReference type="Gene3D" id="3.20.10.10">
    <property type="entry name" value="D-amino Acid Aminotransferase, subunit A, domain 2"/>
    <property type="match status" value="1"/>
</dbReference>
<organism evidence="1 2">
    <name type="scientific">Pollutimonas bauzanensis</name>
    <dbReference type="NCBI Taxonomy" id="658167"/>
    <lineage>
        <taxon>Bacteria</taxon>
        <taxon>Pseudomonadati</taxon>
        <taxon>Pseudomonadota</taxon>
        <taxon>Betaproteobacteria</taxon>
        <taxon>Burkholderiales</taxon>
        <taxon>Alcaligenaceae</taxon>
        <taxon>Pollutimonas</taxon>
    </lineage>
</organism>